<comment type="caution">
    <text evidence="2">The sequence shown here is derived from an EMBL/GenBank/DDBJ whole genome shotgun (WGS) entry which is preliminary data.</text>
</comment>
<sequence length="187" mass="21985">MEQGYVTKKALSHILKLLMESNELDKIRVNQITEITGVSRNTFYYHFLDINDLLGWTYDNEVVTSLKPYTQLDSWQVGLMKVLNYIEENRVFCMNTFHSLSRDHLESFLFGITYEMLLTMMKTTDDGKRLTDSLRQEIADFYGRAMVAQVIHWLLTNLKEPKVELVNRVERMSSGMVKRISEQLEDE</sequence>
<evidence type="ECO:0000313" key="2">
    <source>
        <dbReference type="EMBL" id="MBP1040634.1"/>
    </source>
</evidence>
<dbReference type="Proteomes" id="UP000674938">
    <property type="component" value="Unassembled WGS sequence"/>
</dbReference>
<reference evidence="2" key="1">
    <citation type="submission" date="2020-12" db="EMBL/GenBank/DDBJ databases">
        <title>Vagococcus allomyrinae sp. nov. and Enterococcus lavae sp. nov., isolated from the larvae of Allomyrina dichotoma.</title>
        <authorList>
            <person name="Lee S.D."/>
        </authorList>
    </citation>
    <scope>NUCLEOTIDE SEQUENCE</scope>
    <source>
        <strain evidence="2">BWB3-3</strain>
    </source>
</reference>
<protein>
    <submittedName>
        <fullName evidence="2">TetR family transcriptional regulator C-terminal domain-containing protein</fullName>
    </submittedName>
</protein>
<keyword evidence="3" id="KW-1185">Reference proteome</keyword>
<evidence type="ECO:0000259" key="1">
    <source>
        <dbReference type="Pfam" id="PF14278"/>
    </source>
</evidence>
<accession>A0A940SUC7</accession>
<dbReference type="InterPro" id="IPR009057">
    <property type="entry name" value="Homeodomain-like_sf"/>
</dbReference>
<dbReference type="SUPFAM" id="SSF46689">
    <property type="entry name" value="Homeodomain-like"/>
    <property type="match status" value="1"/>
</dbReference>
<dbReference type="Pfam" id="PF14278">
    <property type="entry name" value="TetR_C_8"/>
    <property type="match status" value="1"/>
</dbReference>
<feature type="domain" description="Transcriptional regulator TetR C-terminal Firmicutes type" evidence="1">
    <location>
        <begin position="73"/>
        <end position="174"/>
    </location>
</feature>
<proteinExistence type="predicted"/>
<organism evidence="2 3">
    <name type="scientific">Vagococcus allomyrinae</name>
    <dbReference type="NCBI Taxonomy" id="2794353"/>
    <lineage>
        <taxon>Bacteria</taxon>
        <taxon>Bacillati</taxon>
        <taxon>Bacillota</taxon>
        <taxon>Bacilli</taxon>
        <taxon>Lactobacillales</taxon>
        <taxon>Enterococcaceae</taxon>
        <taxon>Vagococcus</taxon>
    </lineage>
</organism>
<dbReference type="InterPro" id="IPR039532">
    <property type="entry name" value="TetR_C_Firmicutes"/>
</dbReference>
<dbReference type="Gene3D" id="1.10.357.10">
    <property type="entry name" value="Tetracycline Repressor, domain 2"/>
    <property type="match status" value="1"/>
</dbReference>
<gene>
    <name evidence="2" type="ORF">I6N95_06435</name>
</gene>
<dbReference type="EMBL" id="JAEEGA010000003">
    <property type="protein sequence ID" value="MBP1040634.1"/>
    <property type="molecule type" value="Genomic_DNA"/>
</dbReference>
<dbReference type="AlphaFoldDB" id="A0A940SUC7"/>
<name>A0A940SUC7_9ENTE</name>
<dbReference type="RefSeq" id="WP_209525823.1">
    <property type="nucleotide sequence ID" value="NZ_JAEEGA010000003.1"/>
</dbReference>
<evidence type="ECO:0000313" key="3">
    <source>
        <dbReference type="Proteomes" id="UP000674938"/>
    </source>
</evidence>